<dbReference type="EMBL" id="CP115149">
    <property type="protein sequence ID" value="WBL36230.1"/>
    <property type="molecule type" value="Genomic_DNA"/>
</dbReference>
<reference evidence="4 5" key="1">
    <citation type="journal article" date="2023" name="ISME J.">
        <title>Thermophilic Dehalococcoidia with unusual traits shed light on an unexpected past.</title>
        <authorList>
            <person name="Palmer M."/>
            <person name="Covington J.K."/>
            <person name="Zhou E.M."/>
            <person name="Thomas S.C."/>
            <person name="Habib N."/>
            <person name="Seymour C.O."/>
            <person name="Lai D."/>
            <person name="Johnston J."/>
            <person name="Hashimi A."/>
            <person name="Jiao J.Y."/>
            <person name="Muok A.R."/>
            <person name="Liu L."/>
            <person name="Xian W.D."/>
            <person name="Zhi X.Y."/>
            <person name="Li M.M."/>
            <person name="Silva L.P."/>
            <person name="Bowen B.P."/>
            <person name="Louie K."/>
            <person name="Briegel A."/>
            <person name="Pett-Ridge J."/>
            <person name="Weber P.K."/>
            <person name="Tocheva E.I."/>
            <person name="Woyke T."/>
            <person name="Northen T.R."/>
            <person name="Mayali X."/>
            <person name="Li W.J."/>
            <person name="Hedlund B.P."/>
        </authorList>
    </citation>
    <scope>NUCLEOTIDE SEQUENCE [LARGE SCALE GENOMIC DNA]</scope>
    <source>
        <strain evidence="4 5">YIM 72310</strain>
    </source>
</reference>
<dbReference type="Proteomes" id="UP001212803">
    <property type="component" value="Chromosome"/>
</dbReference>
<dbReference type="InterPro" id="IPR022002">
    <property type="entry name" value="ChsH2_Znr"/>
</dbReference>
<evidence type="ECO:0000313" key="4">
    <source>
        <dbReference type="EMBL" id="WBL36230.1"/>
    </source>
</evidence>
<evidence type="ECO:0000259" key="1">
    <source>
        <dbReference type="Pfam" id="PF01796"/>
    </source>
</evidence>
<dbReference type="InterPro" id="IPR055140">
    <property type="entry name" value="Thiolase_C_2"/>
</dbReference>
<dbReference type="InterPro" id="IPR002878">
    <property type="entry name" value="ChsH2_C"/>
</dbReference>
<proteinExistence type="predicted"/>
<gene>
    <name evidence="4" type="ORF">O0235_01075</name>
</gene>
<evidence type="ECO:0000259" key="2">
    <source>
        <dbReference type="Pfam" id="PF12172"/>
    </source>
</evidence>
<dbReference type="Gene3D" id="6.10.30.10">
    <property type="match status" value="1"/>
</dbReference>
<feature type="domain" description="ChsH2 C-terminal OB-fold" evidence="1">
    <location>
        <begin position="453"/>
        <end position="518"/>
    </location>
</feature>
<dbReference type="Pfam" id="PF22691">
    <property type="entry name" value="Thiolase_C_1"/>
    <property type="match status" value="1"/>
</dbReference>
<organism evidence="4 5">
    <name type="scientific">Tepidiforma flava</name>
    <dbReference type="NCBI Taxonomy" id="3004094"/>
    <lineage>
        <taxon>Bacteria</taxon>
        <taxon>Bacillati</taxon>
        <taxon>Chloroflexota</taxon>
        <taxon>Tepidiformia</taxon>
        <taxon>Tepidiformales</taxon>
        <taxon>Tepidiformaceae</taxon>
        <taxon>Tepidiforma</taxon>
    </lineage>
</organism>
<dbReference type="PANTHER" id="PTHR42870">
    <property type="entry name" value="ACETYL-COA C-ACETYLTRANSFERASE"/>
    <property type="match status" value="1"/>
</dbReference>
<accession>A0ABY7M6S4</accession>
<dbReference type="CDD" id="cd00829">
    <property type="entry name" value="SCP-x_thiolase"/>
    <property type="match status" value="1"/>
</dbReference>
<evidence type="ECO:0000313" key="5">
    <source>
        <dbReference type="Proteomes" id="UP001212803"/>
    </source>
</evidence>
<dbReference type="SUPFAM" id="SSF50249">
    <property type="entry name" value="Nucleic acid-binding proteins"/>
    <property type="match status" value="1"/>
</dbReference>
<feature type="domain" description="Thiolase C-terminal" evidence="3">
    <location>
        <begin position="248"/>
        <end position="390"/>
    </location>
</feature>
<protein>
    <submittedName>
        <fullName evidence="4">OB-fold domain-containing protein</fullName>
    </submittedName>
</protein>
<dbReference type="Pfam" id="PF12172">
    <property type="entry name" value="zf-ChsH2"/>
    <property type="match status" value="1"/>
</dbReference>
<name>A0ABY7M6S4_9CHLR</name>
<dbReference type="SUPFAM" id="SSF53901">
    <property type="entry name" value="Thiolase-like"/>
    <property type="match status" value="2"/>
</dbReference>
<dbReference type="Gene3D" id="3.40.47.10">
    <property type="match status" value="1"/>
</dbReference>
<feature type="domain" description="ChsH2 rubredoxin-like zinc ribbon" evidence="2">
    <location>
        <begin position="417"/>
        <end position="451"/>
    </location>
</feature>
<dbReference type="InterPro" id="IPR016039">
    <property type="entry name" value="Thiolase-like"/>
</dbReference>
<dbReference type="InterPro" id="IPR012340">
    <property type="entry name" value="NA-bd_OB-fold"/>
</dbReference>
<sequence length="534" mass="58101">MRGLRGEAAIVGIAEFAPVRRPDRTWMGLEAYAELARLALEDAGFTHDDVDGLMTGHVAESGGLFAPGHLTEYLGIGSHLSEVVDLGGATGAGAVLRAAMAIELGLCETALCIVHTLPRPKNPKGGGPTFRMGAWGSPMGEFDYPFGAVGQNYAYAMIANRYAYEYGLTDEQRAKVAVDQRTNAAANPKAVFRDPIDIDDVLNSPVIVDPLHMLEIVMPCFGGAAVVVTSKEKAKRAKHRPAYIIGAGENTTHLSVTYDPSFTETPIKAAADRAFAMAGVKRSDIDLASLYDCYTITVLLTLEDTGFCGKGEAGKFVEEHDLTYRGDFPMNTHGGQLSFGQAGMAGGMSHITEAYLQMTGRAGERQLRRCDTVFVHGNGGLMSEQVSLILRGNDGMPTYRSNIEPLPVPTPISQPFWDGTRQHRLLIQRCDAGHVFFYPRSHCPRCLSNRLEWVEASGKGTLYSYTVARRPTSPDFEADVPFVIAVVELDEGPRMTSRLVEVDPDAVRIGMRLEVVFDDVTEEITLPYFRPAAM</sequence>
<dbReference type="PANTHER" id="PTHR42870:SF1">
    <property type="entry name" value="NON-SPECIFIC LIPID-TRANSFER PROTEIN-LIKE 2"/>
    <property type="match status" value="1"/>
</dbReference>
<dbReference type="Pfam" id="PF01796">
    <property type="entry name" value="OB_ChsH2_C"/>
    <property type="match status" value="1"/>
</dbReference>
<keyword evidence="5" id="KW-1185">Reference proteome</keyword>
<evidence type="ECO:0000259" key="3">
    <source>
        <dbReference type="Pfam" id="PF22691"/>
    </source>
</evidence>